<dbReference type="GO" id="GO:0035556">
    <property type="term" value="P:intracellular signal transduction"/>
    <property type="evidence" value="ECO:0007669"/>
    <property type="project" value="TreeGrafter"/>
</dbReference>
<keyword evidence="4" id="KW-0808">Transferase</keyword>
<keyword evidence="1" id="KW-0547">Nucleotide-binding</keyword>
<dbReference type="InterPro" id="IPR000719">
    <property type="entry name" value="Prot_kinase_dom"/>
</dbReference>
<dbReference type="GO" id="GO:0005524">
    <property type="term" value="F:ATP binding"/>
    <property type="evidence" value="ECO:0007669"/>
    <property type="project" value="UniProtKB-KW"/>
</dbReference>
<evidence type="ECO:0000256" key="1">
    <source>
        <dbReference type="ARBA" id="ARBA00022741"/>
    </source>
</evidence>
<dbReference type="SUPFAM" id="SSF56112">
    <property type="entry name" value="Protein kinase-like (PK-like)"/>
    <property type="match status" value="1"/>
</dbReference>
<reference evidence="4" key="1">
    <citation type="submission" date="2016-04" db="EMBL/GenBank/DDBJ databases">
        <authorList>
            <person name="Evans L.H."/>
            <person name="Alamgir A."/>
            <person name="Owens N."/>
            <person name="Weber N.D."/>
            <person name="Virtaneva K."/>
            <person name="Barbian K."/>
            <person name="Babar A."/>
            <person name="Rosenke K."/>
        </authorList>
    </citation>
    <scope>NUCLEOTIDE SEQUENCE</scope>
    <source>
        <strain evidence="4">92-2</strain>
    </source>
</reference>
<dbReference type="SMART" id="SM00220">
    <property type="entry name" value="S_TKc"/>
    <property type="match status" value="1"/>
</dbReference>
<evidence type="ECO:0000259" key="3">
    <source>
        <dbReference type="PROSITE" id="PS50011"/>
    </source>
</evidence>
<dbReference type="PANTHER" id="PTHR24346:SF30">
    <property type="entry name" value="MATERNAL EMBRYONIC LEUCINE ZIPPER KINASE"/>
    <property type="match status" value="1"/>
</dbReference>
<evidence type="ECO:0000313" key="4">
    <source>
        <dbReference type="EMBL" id="SBV95240.1"/>
    </source>
</evidence>
<dbReference type="RefSeq" id="WP_296935092.1">
    <property type="nucleotide sequence ID" value="NZ_LT598928.1"/>
</dbReference>
<organism evidence="4">
    <name type="scientific">uncultured Desulfovibrio sp</name>
    <dbReference type="NCBI Taxonomy" id="167968"/>
    <lineage>
        <taxon>Bacteria</taxon>
        <taxon>Pseudomonadati</taxon>
        <taxon>Thermodesulfobacteriota</taxon>
        <taxon>Desulfovibrionia</taxon>
        <taxon>Desulfovibrionales</taxon>
        <taxon>Desulfovibrionaceae</taxon>
        <taxon>Desulfovibrio</taxon>
        <taxon>environmental samples</taxon>
    </lineage>
</organism>
<feature type="domain" description="Protein kinase" evidence="3">
    <location>
        <begin position="7"/>
        <end position="254"/>
    </location>
</feature>
<dbReference type="EMBL" id="FLUP01000001">
    <property type="protein sequence ID" value="SBV95240.1"/>
    <property type="molecule type" value="Genomic_DNA"/>
</dbReference>
<name>A0A212J728_9BACT</name>
<protein>
    <submittedName>
        <fullName evidence="4">Protein kinase</fullName>
    </submittedName>
</protein>
<dbReference type="AlphaFoldDB" id="A0A212J728"/>
<sequence>MNIPSRYMPLGQVFSGGMGDVHIYRDGSLDRDVAIKMVQNKSLTSRLLDEVRAFKHISSKHVVEIYDIIESENGIAIVEEYLQGEDLKHPDQGVNKDFFLRTAYQIASGLCDIHAAGLVHRDIKPFNMKYDGEGILKIFDFGLARLLGVDSSTKGFRGTYGYAAPELYQEGTVEFTQAIDVYAFGVTCLYYAIGKLPDEIKPIRNPKISITPFSILLQDLLPKELQELFDRTVSFFPASRPSMAELKQVIERYMLLNKHRALIILNKNSYVIDKKNTSVTVTAQGKGKIIIQYDGLYFKLKRIEGVIMINNMAVDDLMVMPGACVISFGKQEAARTHVSFDISHPGVVL</sequence>
<evidence type="ECO:0000256" key="2">
    <source>
        <dbReference type="ARBA" id="ARBA00022840"/>
    </source>
</evidence>
<gene>
    <name evidence="4" type="ORF">KM92DES2_10636</name>
</gene>
<dbReference type="PROSITE" id="PS50011">
    <property type="entry name" value="PROTEIN_KINASE_DOM"/>
    <property type="match status" value="1"/>
</dbReference>
<dbReference type="Pfam" id="PF00069">
    <property type="entry name" value="Pkinase"/>
    <property type="match status" value="1"/>
</dbReference>
<keyword evidence="4" id="KW-0418">Kinase</keyword>
<dbReference type="InterPro" id="IPR011009">
    <property type="entry name" value="Kinase-like_dom_sf"/>
</dbReference>
<accession>A0A212J728</accession>
<dbReference type="PANTHER" id="PTHR24346">
    <property type="entry name" value="MAP/MICROTUBULE AFFINITY-REGULATING KINASE"/>
    <property type="match status" value="1"/>
</dbReference>
<dbReference type="GO" id="GO:0005737">
    <property type="term" value="C:cytoplasm"/>
    <property type="evidence" value="ECO:0007669"/>
    <property type="project" value="TreeGrafter"/>
</dbReference>
<proteinExistence type="predicted"/>
<keyword evidence="2" id="KW-0067">ATP-binding</keyword>
<dbReference type="Gene3D" id="1.10.510.10">
    <property type="entry name" value="Transferase(Phosphotransferase) domain 1"/>
    <property type="match status" value="1"/>
</dbReference>
<dbReference type="GO" id="GO:0004674">
    <property type="term" value="F:protein serine/threonine kinase activity"/>
    <property type="evidence" value="ECO:0007669"/>
    <property type="project" value="TreeGrafter"/>
</dbReference>
<dbReference type="CDD" id="cd14014">
    <property type="entry name" value="STKc_PknB_like"/>
    <property type="match status" value="1"/>
</dbReference>